<evidence type="ECO:0000313" key="2">
    <source>
        <dbReference type="Proteomes" id="UP001152795"/>
    </source>
</evidence>
<comment type="caution">
    <text evidence="1">The sequence shown here is derived from an EMBL/GenBank/DDBJ whole genome shotgun (WGS) entry which is preliminary data.</text>
</comment>
<evidence type="ECO:0000313" key="1">
    <source>
        <dbReference type="EMBL" id="CAB4025861.1"/>
    </source>
</evidence>
<organism evidence="1 2">
    <name type="scientific">Paramuricea clavata</name>
    <name type="common">Red gorgonian</name>
    <name type="synonym">Violescent sea-whip</name>
    <dbReference type="NCBI Taxonomy" id="317549"/>
    <lineage>
        <taxon>Eukaryota</taxon>
        <taxon>Metazoa</taxon>
        <taxon>Cnidaria</taxon>
        <taxon>Anthozoa</taxon>
        <taxon>Octocorallia</taxon>
        <taxon>Malacalcyonacea</taxon>
        <taxon>Plexauridae</taxon>
        <taxon>Paramuricea</taxon>
    </lineage>
</organism>
<proteinExistence type="predicted"/>
<keyword evidence="2" id="KW-1185">Reference proteome</keyword>
<reference evidence="1" key="1">
    <citation type="submission" date="2020-04" db="EMBL/GenBank/DDBJ databases">
        <authorList>
            <person name="Alioto T."/>
            <person name="Alioto T."/>
            <person name="Gomez Garrido J."/>
        </authorList>
    </citation>
    <scope>NUCLEOTIDE SEQUENCE</scope>
    <source>
        <strain evidence="1">A484AB</strain>
    </source>
</reference>
<dbReference type="EMBL" id="CACRXK020013863">
    <property type="protein sequence ID" value="CAB4025861.1"/>
    <property type="molecule type" value="Genomic_DNA"/>
</dbReference>
<accession>A0A6S7J768</accession>
<dbReference type="Proteomes" id="UP001152795">
    <property type="component" value="Unassembled WGS sequence"/>
</dbReference>
<protein>
    <submittedName>
        <fullName evidence="1">Uncharacterized protein</fullName>
    </submittedName>
</protein>
<name>A0A6S7J768_PARCT</name>
<gene>
    <name evidence="1" type="ORF">PACLA_8A069712</name>
</gene>
<sequence>MLKINKKVVGDDVTNEDINPVLLLWDEKNQTWFDAAKTCPEPWTQVNKKAKVLKVNVCHLTQFALFWTFEAENGIFEFDGQTNDTLSRPPPHAVIGEDNNVIYSSERYGGEMLLDIARYKGSTDVIKITWGVTIEPNTPDSFVVSPMFGEVEFGEGQWNSSIHLRFPFIPDTDQEIGIFVKLLNVSGGAMLGNFTSVKITFPSNVGDDEVTTPVKDKNNSNRSDVVLKILLPCLSGALLIIGIIAASIFLCKGQKSKKRVRMDSTYRINPIFGISTNLAVGERSFTDQDPPY</sequence>
<dbReference type="AlphaFoldDB" id="A0A6S7J768"/>